<dbReference type="InterPro" id="IPR055348">
    <property type="entry name" value="DctQ"/>
</dbReference>
<evidence type="ECO:0000256" key="9">
    <source>
        <dbReference type="RuleBase" id="RU369079"/>
    </source>
</evidence>
<comment type="subunit">
    <text evidence="9">The complex comprises the extracytoplasmic solute receptor protein and the two transmembrane proteins.</text>
</comment>
<evidence type="ECO:0000256" key="1">
    <source>
        <dbReference type="ARBA" id="ARBA00004429"/>
    </source>
</evidence>
<dbReference type="PANTHER" id="PTHR35011:SF2">
    <property type="entry name" value="2,3-DIKETO-L-GULONATE TRAP TRANSPORTER SMALL PERMEASE PROTEIN YIAM"/>
    <property type="match status" value="1"/>
</dbReference>
<dbReference type="InterPro" id="IPR007387">
    <property type="entry name" value="TRAP_DctQ"/>
</dbReference>
<evidence type="ECO:0000256" key="5">
    <source>
        <dbReference type="ARBA" id="ARBA00022692"/>
    </source>
</evidence>
<evidence type="ECO:0000256" key="8">
    <source>
        <dbReference type="ARBA" id="ARBA00038436"/>
    </source>
</evidence>
<evidence type="ECO:0000313" key="11">
    <source>
        <dbReference type="EMBL" id="VTZ65825.1"/>
    </source>
</evidence>
<evidence type="ECO:0000256" key="7">
    <source>
        <dbReference type="ARBA" id="ARBA00023136"/>
    </source>
</evidence>
<keyword evidence="2 9" id="KW-0813">Transport</keyword>
<proteinExistence type="inferred from homology"/>
<comment type="subcellular location">
    <subcellularLocation>
        <location evidence="1 9">Cell inner membrane</location>
        <topology evidence="1 9">Multi-pass membrane protein</topology>
    </subcellularLocation>
</comment>
<evidence type="ECO:0000259" key="10">
    <source>
        <dbReference type="Pfam" id="PF04290"/>
    </source>
</evidence>
<dbReference type="GO" id="GO:0016301">
    <property type="term" value="F:kinase activity"/>
    <property type="evidence" value="ECO:0007669"/>
    <property type="project" value="UniProtKB-KW"/>
</dbReference>
<keyword evidence="5 9" id="KW-0812">Transmembrane</keyword>
<keyword evidence="3" id="KW-1003">Cell membrane</keyword>
<dbReference type="GO" id="GO:0022857">
    <property type="term" value="F:transmembrane transporter activity"/>
    <property type="evidence" value="ECO:0007669"/>
    <property type="project" value="UniProtKB-UniRule"/>
</dbReference>
<keyword evidence="7 9" id="KW-0472">Membrane</keyword>
<sequence length="158" mass="17578">MRSLPDRVAQIVDEVVPALLTAFIIVLVAADVLLRNALGRTVPYGIELSTYAFVWMVFLGAAGASRKGVHFQVDLFQERLPERVSRGLAAAAQIFCAVVALVMTHTSWEYAMRSWNRTSEGMELPLGYFYMVFPASFGLMAFAHALHVWRALRKGRAS</sequence>
<feature type="transmembrane region" description="Helical" evidence="9">
    <location>
        <begin position="128"/>
        <end position="149"/>
    </location>
</feature>
<accession>A0A508X9Q2</accession>
<dbReference type="AlphaFoldDB" id="A0A508X9Q2"/>
<evidence type="ECO:0000256" key="2">
    <source>
        <dbReference type="ARBA" id="ARBA00022448"/>
    </source>
</evidence>
<dbReference type="GO" id="GO:0005886">
    <property type="term" value="C:plasma membrane"/>
    <property type="evidence" value="ECO:0007669"/>
    <property type="project" value="UniProtKB-SubCell"/>
</dbReference>
<protein>
    <recommendedName>
        <fullName evidence="9">TRAP transporter small permease protein</fullName>
    </recommendedName>
</protein>
<dbReference type="Pfam" id="PF04290">
    <property type="entry name" value="DctQ"/>
    <property type="match status" value="1"/>
</dbReference>
<keyword evidence="6 9" id="KW-1133">Transmembrane helix</keyword>
<feature type="domain" description="Tripartite ATP-independent periplasmic transporters DctQ component" evidence="10">
    <location>
        <begin position="24"/>
        <end position="153"/>
    </location>
</feature>
<evidence type="ECO:0000256" key="3">
    <source>
        <dbReference type="ARBA" id="ARBA00022475"/>
    </source>
</evidence>
<dbReference type="RefSeq" id="WP_127726393.1">
    <property type="nucleotide sequence ID" value="NZ_CABFNB010000163.1"/>
</dbReference>
<reference evidence="11" key="1">
    <citation type="submission" date="2019-06" db="EMBL/GenBank/DDBJ databases">
        <authorList>
            <person name="Le Quere A."/>
            <person name="Colella S."/>
        </authorList>
    </citation>
    <scope>NUCLEOTIDE SEQUENCE</scope>
    <source>
        <strain evidence="11">EmedicaeMD41</strain>
    </source>
</reference>
<feature type="transmembrane region" description="Helical" evidence="9">
    <location>
        <begin position="46"/>
        <end position="66"/>
    </location>
</feature>
<gene>
    <name evidence="11" type="ORF">EMEDMD4_910042</name>
</gene>
<comment type="function">
    <text evidence="9">Part of the tripartite ATP-independent periplasmic (TRAP) transport system.</text>
</comment>
<dbReference type="EMBL" id="CABFNB010000163">
    <property type="protein sequence ID" value="VTZ65825.1"/>
    <property type="molecule type" value="Genomic_DNA"/>
</dbReference>
<keyword evidence="4 9" id="KW-0997">Cell inner membrane</keyword>
<keyword evidence="11" id="KW-0418">Kinase</keyword>
<evidence type="ECO:0000256" key="6">
    <source>
        <dbReference type="ARBA" id="ARBA00022989"/>
    </source>
</evidence>
<evidence type="ECO:0000256" key="4">
    <source>
        <dbReference type="ARBA" id="ARBA00022519"/>
    </source>
</evidence>
<comment type="similarity">
    <text evidence="8 9">Belongs to the TRAP transporter small permease family.</text>
</comment>
<feature type="transmembrane region" description="Helical" evidence="9">
    <location>
        <begin position="87"/>
        <end position="108"/>
    </location>
</feature>
<name>A0A508X9Q2_9HYPH</name>
<dbReference type="PANTHER" id="PTHR35011">
    <property type="entry name" value="2,3-DIKETO-L-GULONATE TRAP TRANSPORTER SMALL PERMEASE PROTEIN YIAM"/>
    <property type="match status" value="1"/>
</dbReference>
<keyword evidence="11" id="KW-0808">Transferase</keyword>
<organism evidence="11">
    <name type="scientific">Sinorhizobium medicae</name>
    <dbReference type="NCBI Taxonomy" id="110321"/>
    <lineage>
        <taxon>Bacteria</taxon>
        <taxon>Pseudomonadati</taxon>
        <taxon>Pseudomonadota</taxon>
        <taxon>Alphaproteobacteria</taxon>
        <taxon>Hyphomicrobiales</taxon>
        <taxon>Rhizobiaceae</taxon>
        <taxon>Sinorhizobium/Ensifer group</taxon>
        <taxon>Sinorhizobium</taxon>
    </lineage>
</organism>
<dbReference type="Proteomes" id="UP000507954">
    <property type="component" value="Unassembled WGS sequence"/>
</dbReference>
<dbReference type="GO" id="GO:0015740">
    <property type="term" value="P:C4-dicarboxylate transport"/>
    <property type="evidence" value="ECO:0007669"/>
    <property type="project" value="TreeGrafter"/>
</dbReference>
<feature type="transmembrane region" description="Helical" evidence="9">
    <location>
        <begin position="12"/>
        <end position="34"/>
    </location>
</feature>